<comment type="pathway">
    <text evidence="2">Amino-acid biosynthesis; L-histidine biosynthesis; L-histidine from 5-phospho-alpha-D-ribose 1-diphosphate: step 1/9.</text>
</comment>
<dbReference type="PANTHER" id="PTHR21403:SF8">
    <property type="entry name" value="ATP PHOSPHORIBOSYLTRANSFERASE"/>
    <property type="match status" value="1"/>
</dbReference>
<dbReference type="InterPro" id="IPR011322">
    <property type="entry name" value="N-reg_PII-like_a/b"/>
</dbReference>
<dbReference type="EC" id="2.4.2.17" evidence="4"/>
<keyword evidence="14" id="KW-1185">Reference proteome</keyword>
<dbReference type="InterPro" id="IPR001348">
    <property type="entry name" value="ATP_PRibTrfase_HisG"/>
</dbReference>
<dbReference type="NCBIfam" id="TIGR00070">
    <property type="entry name" value="hisG"/>
    <property type="match status" value="1"/>
</dbReference>
<dbReference type="PROSITE" id="PS01316">
    <property type="entry name" value="ATP_P_PHORIBOSYLTR"/>
    <property type="match status" value="1"/>
</dbReference>
<dbReference type="PANTHER" id="PTHR21403">
    <property type="entry name" value="ATP PHOSPHORIBOSYLTRANSFERASE ATP-PRTASE"/>
    <property type="match status" value="1"/>
</dbReference>
<dbReference type="InterPro" id="IPR015867">
    <property type="entry name" value="N-reg_PII/ATP_PRibTrfase_C"/>
</dbReference>
<keyword evidence="6" id="KW-0028">Amino-acid biosynthesis</keyword>
<proteinExistence type="inferred from homology"/>
<dbReference type="GeneID" id="90038456"/>
<dbReference type="HAMAP" id="MF_00079">
    <property type="entry name" value="HisG_Long"/>
    <property type="match status" value="1"/>
</dbReference>
<evidence type="ECO:0000256" key="3">
    <source>
        <dbReference type="ARBA" id="ARBA00009372"/>
    </source>
</evidence>
<dbReference type="SUPFAM" id="SSF53850">
    <property type="entry name" value="Periplasmic binding protein-like II"/>
    <property type="match status" value="1"/>
</dbReference>
<keyword evidence="8" id="KW-0808">Transferase</keyword>
<dbReference type="NCBIfam" id="TIGR03455">
    <property type="entry name" value="HisG_C-term"/>
    <property type="match status" value="1"/>
</dbReference>
<comment type="caution">
    <text evidence="13">The sequence shown here is derived from an EMBL/GenBank/DDBJ whole genome shotgun (WGS) entry which is preliminary data.</text>
</comment>
<name>A0ABR1F387_9ASCO</name>
<feature type="domain" description="Histidine biosynthesis HisG C-terminal" evidence="12">
    <location>
        <begin position="233"/>
        <end position="305"/>
    </location>
</feature>
<evidence type="ECO:0000259" key="12">
    <source>
        <dbReference type="Pfam" id="PF08029"/>
    </source>
</evidence>
<keyword evidence="7 13" id="KW-0328">Glycosyltransferase</keyword>
<feature type="domain" description="ATP phosphoribosyltransferase catalytic" evidence="11">
    <location>
        <begin position="59"/>
        <end position="229"/>
    </location>
</feature>
<evidence type="ECO:0000256" key="2">
    <source>
        <dbReference type="ARBA" id="ARBA00004667"/>
    </source>
</evidence>
<evidence type="ECO:0000256" key="10">
    <source>
        <dbReference type="ARBA" id="ARBA00024646"/>
    </source>
</evidence>
<dbReference type="SUPFAM" id="SSF54913">
    <property type="entry name" value="GlnB-like"/>
    <property type="match status" value="1"/>
</dbReference>
<evidence type="ECO:0000259" key="11">
    <source>
        <dbReference type="Pfam" id="PF01634"/>
    </source>
</evidence>
<evidence type="ECO:0000256" key="7">
    <source>
        <dbReference type="ARBA" id="ARBA00022676"/>
    </source>
</evidence>
<dbReference type="Gene3D" id="3.40.190.10">
    <property type="entry name" value="Periplasmic binding protein-like II"/>
    <property type="match status" value="2"/>
</dbReference>
<comment type="function">
    <text evidence="10">Catalyzes the condensation of ATP and 5-phosphoribose 1-diphosphate to form N'-(5'-phosphoribosyl)-ATP (PR-ATP). Has a crucial role in the pathway because the rate of histidine biosynthesis seems to be controlled primarily by regulation of the enzymatic activity.</text>
</comment>
<dbReference type="EMBL" id="JBBJBU010000008">
    <property type="protein sequence ID" value="KAK7204275.1"/>
    <property type="molecule type" value="Genomic_DNA"/>
</dbReference>
<reference evidence="13 14" key="1">
    <citation type="submission" date="2024-03" db="EMBL/GenBank/DDBJ databases">
        <title>Genome-scale model development and genomic sequencing of the oleaginous clade Lipomyces.</title>
        <authorList>
            <consortium name="Lawrence Berkeley National Laboratory"/>
            <person name="Czajka J.J."/>
            <person name="Han Y."/>
            <person name="Kim J."/>
            <person name="Mondo S.J."/>
            <person name="Hofstad B.A."/>
            <person name="Robles A."/>
            <person name="Haridas S."/>
            <person name="Riley R."/>
            <person name="LaButti K."/>
            <person name="Pangilinan J."/>
            <person name="Andreopoulos W."/>
            <person name="Lipzen A."/>
            <person name="Yan J."/>
            <person name="Wang M."/>
            <person name="Ng V."/>
            <person name="Grigoriev I.V."/>
            <person name="Spatafora J.W."/>
            <person name="Magnuson J.K."/>
            <person name="Baker S.E."/>
            <person name="Pomraning K.R."/>
        </authorList>
    </citation>
    <scope>NUCLEOTIDE SEQUENCE [LARGE SCALE GENOMIC DNA]</scope>
    <source>
        <strain evidence="13 14">Phaff 52-87</strain>
    </source>
</reference>
<dbReference type="InterPro" id="IPR018198">
    <property type="entry name" value="ATP_PRibTrfase_CS"/>
</dbReference>
<sequence>MDIVSHLNDRLLFAVPKKGRLYQQCVDLLKGADIKFNRSNRLDIALCTNLPIALVFLPAADIPRFVGEGRVSLGITGQDQVAEAGISVDEVCNLGFGSCKLQVEVPDQGQFTDPRQLIGKSIVTSFTNLATDYFRKLEAEETNGVGADEQTQSSKPLKTTIKYVGGSVEASCALGIADAVVDLVESGETMRAAGLKAIATIFETSAVLIASQHPTHKDLLELIVNRIKGVIAAGKYVLCNYNCPRSKLDSVLKITPGRRAPTISPLEEDDWVAVSSMVEKKRIAEVMDQLRNKGAEDILVFSISNCRV</sequence>
<evidence type="ECO:0000256" key="5">
    <source>
        <dbReference type="ARBA" id="ARBA00020998"/>
    </source>
</evidence>
<evidence type="ECO:0000313" key="14">
    <source>
        <dbReference type="Proteomes" id="UP001498771"/>
    </source>
</evidence>
<accession>A0ABR1F387</accession>
<evidence type="ECO:0000256" key="8">
    <source>
        <dbReference type="ARBA" id="ARBA00022679"/>
    </source>
</evidence>
<evidence type="ECO:0000256" key="9">
    <source>
        <dbReference type="ARBA" id="ARBA00023102"/>
    </source>
</evidence>
<dbReference type="Pfam" id="PF01634">
    <property type="entry name" value="HisG"/>
    <property type="match status" value="1"/>
</dbReference>
<gene>
    <name evidence="13" type="ORF">BZA70DRAFT_280392</name>
</gene>
<evidence type="ECO:0000313" key="13">
    <source>
        <dbReference type="EMBL" id="KAK7204275.1"/>
    </source>
</evidence>
<dbReference type="Pfam" id="PF08029">
    <property type="entry name" value="HisG_C"/>
    <property type="match status" value="1"/>
</dbReference>
<dbReference type="InterPro" id="IPR020621">
    <property type="entry name" value="ATP-PRT_HisG_long"/>
</dbReference>
<dbReference type="Gene3D" id="3.30.70.120">
    <property type="match status" value="1"/>
</dbReference>
<keyword evidence="9" id="KW-0368">Histidine biosynthesis</keyword>
<dbReference type="Proteomes" id="UP001498771">
    <property type="component" value="Unassembled WGS sequence"/>
</dbReference>
<evidence type="ECO:0000256" key="4">
    <source>
        <dbReference type="ARBA" id="ARBA00011946"/>
    </source>
</evidence>
<dbReference type="GO" id="GO:0016757">
    <property type="term" value="F:glycosyltransferase activity"/>
    <property type="evidence" value="ECO:0007669"/>
    <property type="project" value="UniProtKB-KW"/>
</dbReference>
<dbReference type="InterPro" id="IPR013820">
    <property type="entry name" value="ATP_PRibTrfase_cat"/>
</dbReference>
<organism evidence="13 14">
    <name type="scientific">Myxozyma melibiosi</name>
    <dbReference type="NCBI Taxonomy" id="54550"/>
    <lineage>
        <taxon>Eukaryota</taxon>
        <taxon>Fungi</taxon>
        <taxon>Dikarya</taxon>
        <taxon>Ascomycota</taxon>
        <taxon>Saccharomycotina</taxon>
        <taxon>Lipomycetes</taxon>
        <taxon>Lipomycetales</taxon>
        <taxon>Lipomycetaceae</taxon>
        <taxon>Myxozyma</taxon>
    </lineage>
</organism>
<dbReference type="RefSeq" id="XP_064767308.1">
    <property type="nucleotide sequence ID" value="XM_064912944.1"/>
</dbReference>
<comment type="catalytic activity">
    <reaction evidence="1">
        <text>1-(5-phospho-beta-D-ribosyl)-ATP + diphosphate = 5-phospho-alpha-D-ribose 1-diphosphate + ATP</text>
        <dbReference type="Rhea" id="RHEA:18473"/>
        <dbReference type="ChEBI" id="CHEBI:30616"/>
        <dbReference type="ChEBI" id="CHEBI:33019"/>
        <dbReference type="ChEBI" id="CHEBI:58017"/>
        <dbReference type="ChEBI" id="CHEBI:73183"/>
        <dbReference type="EC" id="2.4.2.17"/>
    </reaction>
</comment>
<evidence type="ECO:0000256" key="1">
    <source>
        <dbReference type="ARBA" id="ARBA00000915"/>
    </source>
</evidence>
<protein>
    <recommendedName>
        <fullName evidence="5">ATP phosphoribosyltransferase</fullName>
        <ecNumber evidence="4">2.4.2.17</ecNumber>
    </recommendedName>
</protein>
<evidence type="ECO:0000256" key="6">
    <source>
        <dbReference type="ARBA" id="ARBA00022605"/>
    </source>
</evidence>
<comment type="similarity">
    <text evidence="3">Belongs to the ATP phosphoribosyltransferase family.</text>
</comment>
<dbReference type="InterPro" id="IPR013115">
    <property type="entry name" value="HisG_C"/>
</dbReference>